<feature type="region of interest" description="Disordered" evidence="2">
    <location>
        <begin position="543"/>
        <end position="585"/>
    </location>
</feature>
<comment type="caution">
    <text evidence="4">The sequence shown here is derived from an EMBL/GenBank/DDBJ whole genome shotgun (WGS) entry which is preliminary data.</text>
</comment>
<dbReference type="Pfam" id="PF00823">
    <property type="entry name" value="PPE"/>
    <property type="match status" value="1"/>
</dbReference>
<protein>
    <submittedName>
        <fullName evidence="4">PPE family protein</fullName>
    </submittedName>
</protein>
<dbReference type="SUPFAM" id="SSF140459">
    <property type="entry name" value="PE/PPE dimer-like"/>
    <property type="match status" value="1"/>
</dbReference>
<feature type="compositionally biased region" description="Polar residues" evidence="2">
    <location>
        <begin position="454"/>
        <end position="464"/>
    </location>
</feature>
<feature type="region of interest" description="Disordered" evidence="2">
    <location>
        <begin position="415"/>
        <end position="526"/>
    </location>
</feature>
<dbReference type="EMBL" id="VFPG01000001">
    <property type="protein sequence ID" value="TQM33472.1"/>
    <property type="molecule type" value="Genomic_DNA"/>
</dbReference>
<reference evidence="4 5" key="1">
    <citation type="submission" date="2019-06" db="EMBL/GenBank/DDBJ databases">
        <title>Sequencing the genomes of 1000 actinobacteria strains.</title>
        <authorList>
            <person name="Klenk H.-P."/>
        </authorList>
    </citation>
    <scope>NUCLEOTIDE SEQUENCE [LARGE SCALE GENOMIC DNA]</scope>
    <source>
        <strain evidence="4 5">DSM 103495</strain>
    </source>
</reference>
<dbReference type="AlphaFoldDB" id="A0A543FI77"/>
<feature type="compositionally biased region" description="Gly residues" evidence="2">
    <location>
        <begin position="363"/>
        <end position="376"/>
    </location>
</feature>
<feature type="compositionally biased region" description="Gly residues" evidence="2">
    <location>
        <begin position="506"/>
        <end position="516"/>
    </location>
</feature>
<comment type="similarity">
    <text evidence="1">Belongs to the mycobacterial PPE family.</text>
</comment>
<organism evidence="4 5">
    <name type="scientific">Nocardia bhagyanarayanae</name>
    <dbReference type="NCBI Taxonomy" id="1215925"/>
    <lineage>
        <taxon>Bacteria</taxon>
        <taxon>Bacillati</taxon>
        <taxon>Actinomycetota</taxon>
        <taxon>Actinomycetes</taxon>
        <taxon>Mycobacteriales</taxon>
        <taxon>Nocardiaceae</taxon>
        <taxon>Nocardia</taxon>
    </lineage>
</organism>
<gene>
    <name evidence="4" type="ORF">FB390_5202</name>
</gene>
<feature type="compositionally biased region" description="Polar residues" evidence="2">
    <location>
        <begin position="491"/>
        <end position="500"/>
    </location>
</feature>
<feature type="compositionally biased region" description="Low complexity" evidence="2">
    <location>
        <begin position="481"/>
        <end position="490"/>
    </location>
</feature>
<keyword evidence="5" id="KW-1185">Reference proteome</keyword>
<dbReference type="Proteomes" id="UP000316331">
    <property type="component" value="Unassembled WGS sequence"/>
</dbReference>
<dbReference type="InterPro" id="IPR038332">
    <property type="entry name" value="PPE_sf"/>
</dbReference>
<feature type="region of interest" description="Disordered" evidence="2">
    <location>
        <begin position="363"/>
        <end position="382"/>
    </location>
</feature>
<accession>A0A543FI77</accession>
<evidence type="ECO:0000259" key="3">
    <source>
        <dbReference type="Pfam" id="PF00823"/>
    </source>
</evidence>
<proteinExistence type="inferred from homology"/>
<dbReference type="OrthoDB" id="4551876at2"/>
<feature type="compositionally biased region" description="Low complexity" evidence="2">
    <location>
        <begin position="431"/>
        <end position="442"/>
    </location>
</feature>
<evidence type="ECO:0000313" key="4">
    <source>
        <dbReference type="EMBL" id="TQM33472.1"/>
    </source>
</evidence>
<sequence length="612" mass="64158">MSETSATNPWQILRVQAHDGALEFHPEAALDVVELATELVGGVLAIRENATGVEHFEALSNLSSGAALAAKFAQKGAELGQILDGHITVLETMIDTFVAAGREYARADDLNADELGRITVPREASTTLGRSPESTPIVGELDSEGHYSDPGYWLEPHVAHDIEPMSRRLREHDEFEPTTIADDTENANALTYEDLYQLGRSIRAQQVADAGGRWKWMSQRIRAIFVEYANHVETVTVEQWRGEGREAAVAAVRAYAHAARQLSNSMAVMADNLAYTAGWLEATRVSMPQDPVNPAGSSSTQYVPMGPYGTYSMPVTVEDPTPEYQEALRQTYGVGIDASAVRVPVLPPVETAFAQVPVIEEGVAGGGSDRGPGGNGAAESLADTRTEALTQPVSTAGAQMPTMPVSAVGAETSMRPVTYPQPDDGQVRTTPAAAGSFPPSAGQRKDNAPDFARPQSSDLGQNLAGTLARAVQQASPDRRPLSAPLSSASPNSIPHQSSPARTAADGSGGRGVGGAASAGAASDAHRDPARMAKLFPRATSVPIEPGGAAAAPRSSTAPVAPAMGGPAGMGGAANGADKRDGHRRAAYLDSPHHFEEALGEAPRVVNTPVIER</sequence>
<evidence type="ECO:0000256" key="2">
    <source>
        <dbReference type="SAM" id="MobiDB-lite"/>
    </source>
</evidence>
<evidence type="ECO:0000313" key="5">
    <source>
        <dbReference type="Proteomes" id="UP000316331"/>
    </source>
</evidence>
<feature type="domain" description="PPE" evidence="3">
    <location>
        <begin position="203"/>
        <end position="291"/>
    </location>
</feature>
<evidence type="ECO:0000256" key="1">
    <source>
        <dbReference type="ARBA" id="ARBA00010652"/>
    </source>
</evidence>
<dbReference type="InterPro" id="IPR000030">
    <property type="entry name" value="PPE_dom"/>
</dbReference>
<name>A0A543FI77_9NOCA</name>
<dbReference type="RefSeq" id="WP_141811232.1">
    <property type="nucleotide sequence ID" value="NZ_VFPG01000001.1"/>
</dbReference>
<dbReference type="Gene3D" id="1.20.1260.20">
    <property type="entry name" value="PPE superfamily"/>
    <property type="match status" value="1"/>
</dbReference>